<sequence>MPSPELQNGSLPPDIPVSDSPAGIQNGSGASDAGAGAVDSVDIVGDQSTNGQTPNTNEEGKQNPKSKLDASADASNDTNGTPQSNGTNGSAQSRKRSRDGSVIQSNDTSGTLAVRTRETPVEKILLEQYVNREFEYSAATAWQNPSRELQQQKREERDYYLQVRRETQGNPAALFGLGYEGFGNQRTDLRSQLPQLLYPSSRRRPGNRKTRELRVSRRDMKIQNEQTEDLVPIRLDIDWEKVKIRDTFTWNLHDRVVSPDLFAEKLVEDLGLALESSTPLMRMISQTIQEQLMDYYPQIYMQEEPLDPHLPYSAYRNDEMRILVKLNITIGQHTLIDQFEWDINDPQNSPEEFAMRMTDDLSLSGEFTTAIAHSIREQSQLFTKSLYIVAHPFDGRPIEDPDLSTSFLPTPVSSAFRPFQAAKEHTPYLYELNETDLERTEISISREQRRQKRSINRRGGPALPDLKDRQRTIRTLIVSSVIPNSAQTFDESNVIKRSGSTRRRGIASQRGEEESDEFDSDDSSVGSPAIGPNLSQGTARTRGMRGAATAAHAALRASLGQSATPEPVIQEPTRMSSRRQQYREESVEEAEKLIVRLRIPREKLMDLRSGKSIVNTPQLAQSQVPGMMAPPSDKQRPHNPNAQPQRGFNQIGALDAPNPPQSGVSAPPPPSWLQEGLQKLKHTHPNDSFEGVMRYSAVDMESSAPVANPNNLPPGQKVKYQYLPRIRCLDCPGKLYTPGPGTTVDNFEVHLRNRQHKERVEERLRSSGGAHIKTDPAHSASASPAPGAAASASGSPALGAMPSPAPGSQP</sequence>
<feature type="compositionally biased region" description="Polar residues" evidence="6">
    <location>
        <begin position="1"/>
        <end position="10"/>
    </location>
</feature>
<accession>A0A1V6TMB2</accession>
<evidence type="ECO:0000256" key="1">
    <source>
        <dbReference type="ARBA" id="ARBA00004123"/>
    </source>
</evidence>
<comment type="subcellular location">
    <subcellularLocation>
        <location evidence="1">Nucleus</location>
    </subcellularLocation>
</comment>
<feature type="compositionally biased region" description="Low complexity" evidence="6">
    <location>
        <begin position="27"/>
        <end position="46"/>
    </location>
</feature>
<dbReference type="GO" id="GO:0006338">
    <property type="term" value="P:chromatin remodeling"/>
    <property type="evidence" value="ECO:0007669"/>
    <property type="project" value="InterPro"/>
</dbReference>
<name>A0A1V6TMB2_9EURO</name>
<evidence type="ECO:0000256" key="6">
    <source>
        <dbReference type="SAM" id="MobiDB-lite"/>
    </source>
</evidence>
<feature type="region of interest" description="Disordered" evidence="6">
    <location>
        <begin position="754"/>
        <end position="810"/>
    </location>
</feature>
<dbReference type="Pfam" id="PF04855">
    <property type="entry name" value="SNF5"/>
    <property type="match status" value="1"/>
</dbReference>
<feature type="compositionally biased region" description="Acidic residues" evidence="6">
    <location>
        <begin position="513"/>
        <end position="522"/>
    </location>
</feature>
<dbReference type="STRING" id="303698.A0A1V6TMB2"/>
<dbReference type="PANTHER" id="PTHR10019">
    <property type="entry name" value="SNF5"/>
    <property type="match status" value="1"/>
</dbReference>
<proteinExistence type="inferred from homology"/>
<feature type="compositionally biased region" description="Polar residues" evidence="6">
    <location>
        <begin position="102"/>
        <end position="111"/>
    </location>
</feature>
<feature type="compositionally biased region" description="Low complexity" evidence="6">
    <location>
        <begin position="777"/>
        <end position="802"/>
    </location>
</feature>
<evidence type="ECO:0000256" key="5">
    <source>
        <dbReference type="ARBA" id="ARBA00023242"/>
    </source>
</evidence>
<evidence type="ECO:0000256" key="2">
    <source>
        <dbReference type="ARBA" id="ARBA00010239"/>
    </source>
</evidence>
<keyword evidence="4" id="KW-0804">Transcription</keyword>
<feature type="region of interest" description="Disordered" evidence="6">
    <location>
        <begin position="497"/>
        <end position="583"/>
    </location>
</feature>
<comment type="similarity">
    <text evidence="2">Belongs to the SNF5 family.</text>
</comment>
<gene>
    <name evidence="7" type="ORF">PENSTE_c004G09517</name>
</gene>
<evidence type="ECO:0000256" key="3">
    <source>
        <dbReference type="ARBA" id="ARBA00023015"/>
    </source>
</evidence>
<feature type="compositionally biased region" description="Polar residues" evidence="6">
    <location>
        <begin position="47"/>
        <end position="57"/>
    </location>
</feature>
<feature type="compositionally biased region" description="Low complexity" evidence="6">
    <location>
        <begin position="537"/>
        <end position="557"/>
    </location>
</feature>
<reference evidence="8" key="1">
    <citation type="journal article" date="2017" name="Nat. Microbiol.">
        <title>Global analysis of biosynthetic gene clusters reveals vast potential of secondary metabolite production in Penicillium species.</title>
        <authorList>
            <person name="Nielsen J.C."/>
            <person name="Grijseels S."/>
            <person name="Prigent S."/>
            <person name="Ji B."/>
            <person name="Dainat J."/>
            <person name="Nielsen K.F."/>
            <person name="Frisvad J.C."/>
            <person name="Workman M."/>
            <person name="Nielsen J."/>
        </authorList>
    </citation>
    <scope>NUCLEOTIDE SEQUENCE [LARGE SCALE GENOMIC DNA]</scope>
    <source>
        <strain evidence="8">IBT 24891</strain>
    </source>
</reference>
<keyword evidence="3" id="KW-0805">Transcription regulation</keyword>
<dbReference type="AlphaFoldDB" id="A0A1V6TMB2"/>
<dbReference type="OrthoDB" id="515064at2759"/>
<feature type="region of interest" description="Disordered" evidence="6">
    <location>
        <begin position="1"/>
        <end position="115"/>
    </location>
</feature>
<evidence type="ECO:0000313" key="8">
    <source>
        <dbReference type="Proteomes" id="UP000191285"/>
    </source>
</evidence>
<dbReference type="EMBL" id="MLKD01000004">
    <property type="protein sequence ID" value="OQE27508.1"/>
    <property type="molecule type" value="Genomic_DNA"/>
</dbReference>
<organism evidence="7 8">
    <name type="scientific">Penicillium steckii</name>
    <dbReference type="NCBI Taxonomy" id="303698"/>
    <lineage>
        <taxon>Eukaryota</taxon>
        <taxon>Fungi</taxon>
        <taxon>Dikarya</taxon>
        <taxon>Ascomycota</taxon>
        <taxon>Pezizomycotina</taxon>
        <taxon>Eurotiomycetes</taxon>
        <taxon>Eurotiomycetidae</taxon>
        <taxon>Eurotiales</taxon>
        <taxon>Aspergillaceae</taxon>
        <taxon>Penicillium</taxon>
    </lineage>
</organism>
<feature type="compositionally biased region" description="Polar residues" evidence="6">
    <location>
        <begin position="638"/>
        <end position="648"/>
    </location>
</feature>
<evidence type="ECO:0000256" key="4">
    <source>
        <dbReference type="ARBA" id="ARBA00023163"/>
    </source>
</evidence>
<dbReference type="GO" id="GO:0000228">
    <property type="term" value="C:nuclear chromosome"/>
    <property type="evidence" value="ECO:0007669"/>
    <property type="project" value="InterPro"/>
</dbReference>
<feature type="region of interest" description="Disordered" evidence="6">
    <location>
        <begin position="620"/>
        <end position="674"/>
    </location>
</feature>
<feature type="compositionally biased region" description="Basic and acidic residues" evidence="6">
    <location>
        <begin position="58"/>
        <end position="70"/>
    </location>
</feature>
<dbReference type="Proteomes" id="UP000191285">
    <property type="component" value="Unassembled WGS sequence"/>
</dbReference>
<keyword evidence="8" id="KW-1185">Reference proteome</keyword>
<feature type="region of interest" description="Disordered" evidence="6">
    <location>
        <begin position="441"/>
        <end position="468"/>
    </location>
</feature>
<comment type="caution">
    <text evidence="7">The sequence shown here is derived from an EMBL/GenBank/DDBJ whole genome shotgun (WGS) entry which is preliminary data.</text>
</comment>
<evidence type="ECO:0000313" key="7">
    <source>
        <dbReference type="EMBL" id="OQE27508.1"/>
    </source>
</evidence>
<protein>
    <submittedName>
        <fullName evidence="7">Uncharacterized protein</fullName>
    </submittedName>
</protein>
<dbReference type="InterPro" id="IPR006939">
    <property type="entry name" value="SNF5"/>
</dbReference>
<keyword evidence="5" id="KW-0539">Nucleus</keyword>
<feature type="compositionally biased region" description="Polar residues" evidence="6">
    <location>
        <begin position="73"/>
        <end position="92"/>
    </location>
</feature>